<accession>A0AAV4N6C1</accession>
<protein>
    <submittedName>
        <fullName evidence="1">Uncharacterized protein</fullName>
    </submittedName>
</protein>
<evidence type="ECO:0000313" key="1">
    <source>
        <dbReference type="EMBL" id="GIX78974.1"/>
    </source>
</evidence>
<dbReference type="AlphaFoldDB" id="A0AAV4N6C1"/>
<evidence type="ECO:0000313" key="2">
    <source>
        <dbReference type="Proteomes" id="UP001054945"/>
    </source>
</evidence>
<organism evidence="1 2">
    <name type="scientific">Caerostris extrusa</name>
    <name type="common">Bark spider</name>
    <name type="synonym">Caerostris bankana</name>
    <dbReference type="NCBI Taxonomy" id="172846"/>
    <lineage>
        <taxon>Eukaryota</taxon>
        <taxon>Metazoa</taxon>
        <taxon>Ecdysozoa</taxon>
        <taxon>Arthropoda</taxon>
        <taxon>Chelicerata</taxon>
        <taxon>Arachnida</taxon>
        <taxon>Araneae</taxon>
        <taxon>Araneomorphae</taxon>
        <taxon>Entelegynae</taxon>
        <taxon>Araneoidea</taxon>
        <taxon>Araneidae</taxon>
        <taxon>Caerostris</taxon>
    </lineage>
</organism>
<name>A0AAV4N6C1_CAEEX</name>
<proteinExistence type="predicted"/>
<dbReference type="EMBL" id="BPLR01020452">
    <property type="protein sequence ID" value="GIX78974.1"/>
    <property type="molecule type" value="Genomic_DNA"/>
</dbReference>
<reference evidence="1 2" key="1">
    <citation type="submission" date="2021-06" db="EMBL/GenBank/DDBJ databases">
        <title>Caerostris extrusa draft genome.</title>
        <authorList>
            <person name="Kono N."/>
            <person name="Arakawa K."/>
        </authorList>
    </citation>
    <scope>NUCLEOTIDE SEQUENCE [LARGE SCALE GENOMIC DNA]</scope>
</reference>
<comment type="caution">
    <text evidence="1">The sequence shown here is derived from an EMBL/GenBank/DDBJ whole genome shotgun (WGS) entry which is preliminary data.</text>
</comment>
<keyword evidence="2" id="KW-1185">Reference proteome</keyword>
<dbReference type="Proteomes" id="UP001054945">
    <property type="component" value="Unassembled WGS sequence"/>
</dbReference>
<sequence length="89" mass="10130">MCRLICYLILSGSYNNRRPGLTHSDDRSSQQRFNMAAGEPPICCSKLNENKCQMIFPERDFISSPNLITAADSHHFLDLKTHFRALGLD</sequence>
<gene>
    <name evidence="1" type="ORF">CEXT_547681</name>
</gene>